<evidence type="ECO:0000256" key="1">
    <source>
        <dbReference type="ARBA" id="ARBA00000085"/>
    </source>
</evidence>
<dbReference type="PANTHER" id="PTHR43711">
    <property type="entry name" value="TWO-COMPONENT HISTIDINE KINASE"/>
    <property type="match status" value="1"/>
</dbReference>
<dbReference type="PROSITE" id="PS50109">
    <property type="entry name" value="HIS_KIN"/>
    <property type="match status" value="1"/>
</dbReference>
<sequence length="418" mass="44684">MTGIVIPADETERLAELDELGAFDVLAEPVHQAIAELAAHVCRTPIALVNLIGRDRQYFKGHTGTSAAHMDRRVAFCPHTLDVRALVEVPDALADAAFRDDPAVTGEPYVRFYAGAPMISSRGRALGVVCVFDHRPRRLAPDQHRALTTLAACATAVLELGYRLRQADQVIHRLHDAQELKHQFLRSVNHELRTPLASIRSSLQLIQDGGLDAAAERHFLDMIERNSDRLLALLDELLLMASLNAGTAVFRPQACDLTALAHELADAAAPRLREGRHTLAVRASGPVMAWAEAARIRHALRHLLDNAIKFTPAGGRITLTVTAAPAPAVEVADTGVGIAPGDLAHVFDDFFRAAHAEAQAIGGTGVGLPIVKKIMDMHGGNVRIDSHPGRGTRVLLTLPAVPSATGGQAQPGTAGANP</sequence>
<evidence type="ECO:0000256" key="3">
    <source>
        <dbReference type="ARBA" id="ARBA00012438"/>
    </source>
</evidence>
<dbReference type="PRINTS" id="PR00344">
    <property type="entry name" value="BCTRLSENSOR"/>
</dbReference>
<dbReference type="Pfam" id="PF01590">
    <property type="entry name" value="GAF"/>
    <property type="match status" value="1"/>
</dbReference>
<dbReference type="InterPro" id="IPR003661">
    <property type="entry name" value="HisK_dim/P_dom"/>
</dbReference>
<dbReference type="EMBL" id="BAAAUT010000017">
    <property type="protein sequence ID" value="GAA3134032.1"/>
    <property type="molecule type" value="Genomic_DNA"/>
</dbReference>
<comment type="subcellular location">
    <subcellularLocation>
        <location evidence="2">Cell membrane</location>
    </subcellularLocation>
</comment>
<evidence type="ECO:0000313" key="9">
    <source>
        <dbReference type="EMBL" id="GAA3134032.1"/>
    </source>
</evidence>
<dbReference type="EC" id="2.7.13.3" evidence="3"/>
<dbReference type="InterPro" id="IPR004358">
    <property type="entry name" value="Sig_transdc_His_kin-like_C"/>
</dbReference>
<dbReference type="Gene3D" id="1.10.287.130">
    <property type="match status" value="1"/>
</dbReference>
<dbReference type="InterPro" id="IPR036097">
    <property type="entry name" value="HisK_dim/P_sf"/>
</dbReference>
<dbReference type="InterPro" id="IPR036890">
    <property type="entry name" value="HATPase_C_sf"/>
</dbReference>
<evidence type="ECO:0000313" key="10">
    <source>
        <dbReference type="Proteomes" id="UP001500320"/>
    </source>
</evidence>
<dbReference type="Gene3D" id="3.30.450.40">
    <property type="match status" value="1"/>
</dbReference>
<dbReference type="SUPFAM" id="SSF47384">
    <property type="entry name" value="Homodimeric domain of signal transducing histidine kinase"/>
    <property type="match status" value="1"/>
</dbReference>
<dbReference type="SMART" id="SM00387">
    <property type="entry name" value="HATPase_c"/>
    <property type="match status" value="1"/>
</dbReference>
<reference evidence="10" key="1">
    <citation type="journal article" date="2019" name="Int. J. Syst. Evol. Microbiol.">
        <title>The Global Catalogue of Microorganisms (GCM) 10K type strain sequencing project: providing services to taxonomists for standard genome sequencing and annotation.</title>
        <authorList>
            <consortium name="The Broad Institute Genomics Platform"/>
            <consortium name="The Broad Institute Genome Sequencing Center for Infectious Disease"/>
            <person name="Wu L."/>
            <person name="Ma J."/>
        </authorList>
    </citation>
    <scope>NUCLEOTIDE SEQUENCE [LARGE SCALE GENOMIC DNA]</scope>
    <source>
        <strain evidence="10">JCM 9373</strain>
    </source>
</reference>
<dbReference type="Pfam" id="PF00512">
    <property type="entry name" value="HisKA"/>
    <property type="match status" value="1"/>
</dbReference>
<dbReference type="InterPro" id="IPR003594">
    <property type="entry name" value="HATPase_dom"/>
</dbReference>
<dbReference type="SMART" id="SM00388">
    <property type="entry name" value="HisKA"/>
    <property type="match status" value="1"/>
</dbReference>
<keyword evidence="7" id="KW-0902">Two-component regulatory system</keyword>
<keyword evidence="10" id="KW-1185">Reference proteome</keyword>
<comment type="caution">
    <text evidence="9">The sequence shown here is derived from an EMBL/GenBank/DDBJ whole genome shotgun (WGS) entry which is preliminary data.</text>
</comment>
<proteinExistence type="predicted"/>
<dbReference type="CDD" id="cd00082">
    <property type="entry name" value="HisKA"/>
    <property type="match status" value="1"/>
</dbReference>
<dbReference type="PANTHER" id="PTHR43711:SF1">
    <property type="entry name" value="HISTIDINE KINASE 1"/>
    <property type="match status" value="1"/>
</dbReference>
<evidence type="ECO:0000256" key="6">
    <source>
        <dbReference type="ARBA" id="ARBA00022777"/>
    </source>
</evidence>
<keyword evidence="6 9" id="KW-0418">Kinase</keyword>
<keyword evidence="4" id="KW-0597">Phosphoprotein</keyword>
<organism evidence="9 10">
    <name type="scientific">Planomonospora alba</name>
    <dbReference type="NCBI Taxonomy" id="161354"/>
    <lineage>
        <taxon>Bacteria</taxon>
        <taxon>Bacillati</taxon>
        <taxon>Actinomycetota</taxon>
        <taxon>Actinomycetes</taxon>
        <taxon>Streptosporangiales</taxon>
        <taxon>Streptosporangiaceae</taxon>
        <taxon>Planomonospora</taxon>
    </lineage>
</organism>
<evidence type="ECO:0000256" key="5">
    <source>
        <dbReference type="ARBA" id="ARBA00022679"/>
    </source>
</evidence>
<comment type="catalytic activity">
    <reaction evidence="1">
        <text>ATP + protein L-histidine = ADP + protein N-phospho-L-histidine.</text>
        <dbReference type="EC" id="2.7.13.3"/>
    </reaction>
</comment>
<name>A0ABP6N2B7_9ACTN</name>
<protein>
    <recommendedName>
        <fullName evidence="3">histidine kinase</fullName>
        <ecNumber evidence="3">2.7.13.3</ecNumber>
    </recommendedName>
</protein>
<keyword evidence="5" id="KW-0808">Transferase</keyword>
<accession>A0ABP6N2B7</accession>
<dbReference type="InterPro" id="IPR029016">
    <property type="entry name" value="GAF-like_dom_sf"/>
</dbReference>
<dbReference type="Gene3D" id="3.30.565.10">
    <property type="entry name" value="Histidine kinase-like ATPase, C-terminal domain"/>
    <property type="match status" value="1"/>
</dbReference>
<dbReference type="SUPFAM" id="SSF55781">
    <property type="entry name" value="GAF domain-like"/>
    <property type="match status" value="1"/>
</dbReference>
<dbReference type="Proteomes" id="UP001500320">
    <property type="component" value="Unassembled WGS sequence"/>
</dbReference>
<dbReference type="Pfam" id="PF02518">
    <property type="entry name" value="HATPase_c"/>
    <property type="match status" value="1"/>
</dbReference>
<dbReference type="InterPro" id="IPR003018">
    <property type="entry name" value="GAF"/>
</dbReference>
<dbReference type="InterPro" id="IPR005467">
    <property type="entry name" value="His_kinase_dom"/>
</dbReference>
<evidence type="ECO:0000256" key="2">
    <source>
        <dbReference type="ARBA" id="ARBA00004236"/>
    </source>
</evidence>
<gene>
    <name evidence="9" type="ORF">GCM10010466_25840</name>
</gene>
<feature type="domain" description="Histidine kinase" evidence="8">
    <location>
        <begin position="187"/>
        <end position="402"/>
    </location>
</feature>
<evidence type="ECO:0000259" key="8">
    <source>
        <dbReference type="PROSITE" id="PS50109"/>
    </source>
</evidence>
<evidence type="ECO:0000256" key="4">
    <source>
        <dbReference type="ARBA" id="ARBA00022553"/>
    </source>
</evidence>
<dbReference type="RefSeq" id="WP_344859109.1">
    <property type="nucleotide sequence ID" value="NZ_BAAAUT010000017.1"/>
</dbReference>
<dbReference type="SUPFAM" id="SSF55874">
    <property type="entry name" value="ATPase domain of HSP90 chaperone/DNA topoisomerase II/histidine kinase"/>
    <property type="match status" value="1"/>
</dbReference>
<dbReference type="InterPro" id="IPR050736">
    <property type="entry name" value="Sensor_HK_Regulatory"/>
</dbReference>
<evidence type="ECO:0000256" key="7">
    <source>
        <dbReference type="ARBA" id="ARBA00023012"/>
    </source>
</evidence>
<dbReference type="GO" id="GO:0016301">
    <property type="term" value="F:kinase activity"/>
    <property type="evidence" value="ECO:0007669"/>
    <property type="project" value="UniProtKB-KW"/>
</dbReference>